<dbReference type="InterPro" id="IPR045425">
    <property type="entry name" value="DUF6508"/>
</dbReference>
<proteinExistence type="predicted"/>
<dbReference type="RefSeq" id="WP_210087364.1">
    <property type="nucleotide sequence ID" value="NZ_JAGGKG010000001.1"/>
</dbReference>
<dbReference type="Pfam" id="PF20118">
    <property type="entry name" value="DUF6508"/>
    <property type="match status" value="1"/>
</dbReference>
<organism evidence="1 2">
    <name type="scientific">Paenibacillus turicensis</name>
    <dbReference type="NCBI Taxonomy" id="160487"/>
    <lineage>
        <taxon>Bacteria</taxon>
        <taxon>Bacillati</taxon>
        <taxon>Bacillota</taxon>
        <taxon>Bacilli</taxon>
        <taxon>Bacillales</taxon>
        <taxon>Paenibacillaceae</taxon>
        <taxon>Paenibacillus</taxon>
    </lineage>
</organism>
<evidence type="ECO:0000313" key="2">
    <source>
        <dbReference type="Proteomes" id="UP001519272"/>
    </source>
</evidence>
<accession>A0ABS4FMA0</accession>
<comment type="caution">
    <text evidence="1">The sequence shown here is derived from an EMBL/GenBank/DDBJ whole genome shotgun (WGS) entry which is preliminary data.</text>
</comment>
<name>A0ABS4FMA0_9BACL</name>
<evidence type="ECO:0000313" key="1">
    <source>
        <dbReference type="EMBL" id="MBP1903694.1"/>
    </source>
</evidence>
<dbReference type="Proteomes" id="UP001519272">
    <property type="component" value="Unassembled WGS sequence"/>
</dbReference>
<protein>
    <submittedName>
        <fullName evidence="1">Uncharacterized protein</fullName>
    </submittedName>
</protein>
<reference evidence="1 2" key="1">
    <citation type="submission" date="2021-03" db="EMBL/GenBank/DDBJ databases">
        <title>Genomic Encyclopedia of Type Strains, Phase IV (KMG-IV): sequencing the most valuable type-strain genomes for metagenomic binning, comparative biology and taxonomic classification.</title>
        <authorList>
            <person name="Goeker M."/>
        </authorList>
    </citation>
    <scope>NUCLEOTIDE SEQUENCE [LARGE SCALE GENOMIC DNA]</scope>
    <source>
        <strain evidence="1 2">DSM 14349</strain>
    </source>
</reference>
<dbReference type="EMBL" id="JAGGKG010000001">
    <property type="protein sequence ID" value="MBP1903694.1"/>
    <property type="molecule type" value="Genomic_DNA"/>
</dbReference>
<sequence length="134" mass="16060">MPTQNHNNYHQLLQFISFFESNEPKYIVENELSFDPFRYTERFYEFIMLASEMLVIVGFDWRTFSEEQPSTTRENLAQQVKEMDFETIRKWMTTITRQERYCSGTYAQMIDQGVFLAMLQRIKQLLDDGSIQAP</sequence>
<keyword evidence="2" id="KW-1185">Reference proteome</keyword>
<gene>
    <name evidence="1" type="ORF">J2Z32_000306</name>
</gene>